<dbReference type="Proteomes" id="UP000292082">
    <property type="component" value="Unassembled WGS sequence"/>
</dbReference>
<feature type="non-terminal residue" evidence="2">
    <location>
        <position position="1"/>
    </location>
</feature>
<evidence type="ECO:0000256" key="1">
    <source>
        <dbReference type="SAM" id="MobiDB-lite"/>
    </source>
</evidence>
<feature type="compositionally biased region" description="Basic residues" evidence="1">
    <location>
        <begin position="17"/>
        <end position="30"/>
    </location>
</feature>
<dbReference type="AlphaFoldDB" id="A0A4Q9QFR2"/>
<proteinExistence type="predicted"/>
<accession>A0A4Q9QFR2</accession>
<evidence type="ECO:0000313" key="2">
    <source>
        <dbReference type="EMBL" id="TBU66156.1"/>
    </source>
</evidence>
<feature type="compositionally biased region" description="Basic residues" evidence="1">
    <location>
        <begin position="38"/>
        <end position="54"/>
    </location>
</feature>
<gene>
    <name evidence="2" type="ORF">BD310DRAFT_1034337</name>
</gene>
<organism evidence="2 3">
    <name type="scientific">Dichomitus squalens</name>
    <dbReference type="NCBI Taxonomy" id="114155"/>
    <lineage>
        <taxon>Eukaryota</taxon>
        <taxon>Fungi</taxon>
        <taxon>Dikarya</taxon>
        <taxon>Basidiomycota</taxon>
        <taxon>Agaricomycotina</taxon>
        <taxon>Agaricomycetes</taxon>
        <taxon>Polyporales</taxon>
        <taxon>Polyporaceae</taxon>
        <taxon>Dichomitus</taxon>
    </lineage>
</organism>
<sequence>VQSALQSCPAGKEARPSHSRPRRRRRRSWTRRTSPSSRGRKPRRPLSRPRATRLRRGVLLVAASRSASCPFSSLPFLAQWHI</sequence>
<feature type="non-terminal residue" evidence="2">
    <location>
        <position position="82"/>
    </location>
</feature>
<dbReference type="EMBL" id="ML145084">
    <property type="protein sequence ID" value="TBU66156.1"/>
    <property type="molecule type" value="Genomic_DNA"/>
</dbReference>
<name>A0A4Q9QFR2_9APHY</name>
<evidence type="ECO:0000313" key="3">
    <source>
        <dbReference type="Proteomes" id="UP000292082"/>
    </source>
</evidence>
<protein>
    <submittedName>
        <fullName evidence="2">Uncharacterized protein</fullName>
    </submittedName>
</protein>
<feature type="region of interest" description="Disordered" evidence="1">
    <location>
        <begin position="1"/>
        <end position="54"/>
    </location>
</feature>
<keyword evidence="3" id="KW-1185">Reference proteome</keyword>
<reference evidence="2 3" key="1">
    <citation type="submission" date="2019-01" db="EMBL/GenBank/DDBJ databases">
        <title>Draft genome sequences of three monokaryotic isolates of the white-rot basidiomycete fungus Dichomitus squalens.</title>
        <authorList>
            <consortium name="DOE Joint Genome Institute"/>
            <person name="Lopez S.C."/>
            <person name="Andreopoulos B."/>
            <person name="Pangilinan J."/>
            <person name="Lipzen A."/>
            <person name="Riley R."/>
            <person name="Ahrendt S."/>
            <person name="Ng V."/>
            <person name="Barry K."/>
            <person name="Daum C."/>
            <person name="Grigoriev I.V."/>
            <person name="Hilden K.S."/>
            <person name="Makela M.R."/>
            <person name="de Vries R.P."/>
        </authorList>
    </citation>
    <scope>NUCLEOTIDE SEQUENCE [LARGE SCALE GENOMIC DNA]</scope>
    <source>
        <strain evidence="2 3">CBS 464.89</strain>
    </source>
</reference>